<dbReference type="InterPro" id="IPR000835">
    <property type="entry name" value="HTH_MarR-typ"/>
</dbReference>
<accession>A0A9E8LXS4</accession>
<dbReference type="PANTHER" id="PTHR42756:SF1">
    <property type="entry name" value="TRANSCRIPTIONAL REPRESSOR OF EMRAB OPERON"/>
    <property type="match status" value="1"/>
</dbReference>
<reference evidence="5" key="1">
    <citation type="submission" date="2022-09" db="EMBL/GenBank/DDBJ databases">
        <title>Complete Genomes of Fervidibacillus albus and Fervidibacillus halotolerans isolated from tidal flat sediments.</title>
        <authorList>
            <person name="Kwon K.K."/>
            <person name="Yang S.-H."/>
            <person name="Park M.J."/>
            <person name="Oh H.-M."/>
        </authorList>
    </citation>
    <scope>NUCLEOTIDE SEQUENCE</scope>
    <source>
        <strain evidence="5">MEBiC13594</strain>
    </source>
</reference>
<dbReference type="SUPFAM" id="SSF46785">
    <property type="entry name" value="Winged helix' DNA-binding domain"/>
    <property type="match status" value="1"/>
</dbReference>
<evidence type="ECO:0000256" key="2">
    <source>
        <dbReference type="ARBA" id="ARBA00023125"/>
    </source>
</evidence>
<dbReference type="GO" id="GO:0003677">
    <property type="term" value="F:DNA binding"/>
    <property type="evidence" value="ECO:0007669"/>
    <property type="project" value="UniProtKB-KW"/>
</dbReference>
<proteinExistence type="predicted"/>
<dbReference type="EMBL" id="CP106877">
    <property type="protein sequence ID" value="WAA11637.1"/>
    <property type="molecule type" value="Genomic_DNA"/>
</dbReference>
<dbReference type="Gene3D" id="1.10.10.10">
    <property type="entry name" value="Winged helix-like DNA-binding domain superfamily/Winged helix DNA-binding domain"/>
    <property type="match status" value="1"/>
</dbReference>
<name>A0A9E8LXS4_9BACI</name>
<dbReference type="PRINTS" id="PR00598">
    <property type="entry name" value="HTHMARR"/>
</dbReference>
<dbReference type="PANTHER" id="PTHR42756">
    <property type="entry name" value="TRANSCRIPTIONAL REGULATOR, MARR"/>
    <property type="match status" value="1"/>
</dbReference>
<dbReference type="KEGG" id="fhl:OE105_08370"/>
<keyword evidence="1" id="KW-0805">Transcription regulation</keyword>
<dbReference type="InterPro" id="IPR036388">
    <property type="entry name" value="WH-like_DNA-bd_sf"/>
</dbReference>
<keyword evidence="6" id="KW-1185">Reference proteome</keyword>
<sequence length="140" mass="16613">MNTYIDRIHKAMHQLRKYIDSELQNRPITHHQFFILSTISREGACKLSYLAEKMGVTPSAITVMIDRLEKLHYLERIHDPNDRRVILVKLTEYGEKTLQHSRKERDEIVKRKISHLNEEEIKRLAELVEKVAYSTTDQDN</sequence>
<dbReference type="GO" id="GO:0003700">
    <property type="term" value="F:DNA-binding transcription factor activity"/>
    <property type="evidence" value="ECO:0007669"/>
    <property type="project" value="InterPro"/>
</dbReference>
<keyword evidence="2" id="KW-0238">DNA-binding</keyword>
<dbReference type="Proteomes" id="UP001164726">
    <property type="component" value="Chromosome"/>
</dbReference>
<evidence type="ECO:0000256" key="1">
    <source>
        <dbReference type="ARBA" id="ARBA00023015"/>
    </source>
</evidence>
<evidence type="ECO:0000313" key="5">
    <source>
        <dbReference type="EMBL" id="WAA11637.1"/>
    </source>
</evidence>
<dbReference type="SMART" id="SM00347">
    <property type="entry name" value="HTH_MARR"/>
    <property type="match status" value="1"/>
</dbReference>
<dbReference type="InterPro" id="IPR036390">
    <property type="entry name" value="WH_DNA-bd_sf"/>
</dbReference>
<gene>
    <name evidence="5" type="ORF">OE105_08370</name>
</gene>
<dbReference type="PROSITE" id="PS50995">
    <property type="entry name" value="HTH_MARR_2"/>
    <property type="match status" value="1"/>
</dbReference>
<evidence type="ECO:0000256" key="3">
    <source>
        <dbReference type="ARBA" id="ARBA00023163"/>
    </source>
</evidence>
<evidence type="ECO:0000313" key="6">
    <source>
        <dbReference type="Proteomes" id="UP001164726"/>
    </source>
</evidence>
<evidence type="ECO:0000259" key="4">
    <source>
        <dbReference type="PROSITE" id="PS50995"/>
    </source>
</evidence>
<dbReference type="AlphaFoldDB" id="A0A9E8LXS4"/>
<keyword evidence="3" id="KW-0804">Transcription</keyword>
<dbReference type="RefSeq" id="WP_275419750.1">
    <property type="nucleotide sequence ID" value="NZ_CP106877.1"/>
</dbReference>
<organism evidence="5 6">
    <name type="scientific">Fervidibacillus halotolerans</name>
    <dbReference type="NCBI Taxonomy" id="2980027"/>
    <lineage>
        <taxon>Bacteria</taxon>
        <taxon>Bacillati</taxon>
        <taxon>Bacillota</taxon>
        <taxon>Bacilli</taxon>
        <taxon>Bacillales</taxon>
        <taxon>Bacillaceae</taxon>
        <taxon>Fervidibacillus</taxon>
    </lineage>
</organism>
<dbReference type="Pfam" id="PF01047">
    <property type="entry name" value="MarR"/>
    <property type="match status" value="1"/>
</dbReference>
<protein>
    <submittedName>
        <fullName evidence="5">MarR family transcriptional regulator</fullName>
    </submittedName>
</protein>
<feature type="domain" description="HTH marR-type" evidence="4">
    <location>
        <begin position="1"/>
        <end position="133"/>
    </location>
</feature>